<dbReference type="GeneID" id="41997507"/>
<feature type="transmembrane region" description="Helical" evidence="7">
    <location>
        <begin position="124"/>
        <end position="145"/>
    </location>
</feature>
<dbReference type="AlphaFoldDB" id="A0A366R9Z4"/>
<keyword evidence="10" id="KW-1185">Reference proteome</keyword>
<evidence type="ECO:0000313" key="10">
    <source>
        <dbReference type="Proteomes" id="UP000253153"/>
    </source>
</evidence>
<evidence type="ECO:0000313" key="9">
    <source>
        <dbReference type="EMBL" id="RBR13712.1"/>
    </source>
</evidence>
<evidence type="ECO:0000259" key="8">
    <source>
        <dbReference type="Pfam" id="PF20684"/>
    </source>
</evidence>
<dbReference type="RefSeq" id="XP_031013731.1">
    <property type="nucleotide sequence ID" value="XM_031162211.1"/>
</dbReference>
<feature type="domain" description="Rhodopsin" evidence="8">
    <location>
        <begin position="29"/>
        <end position="267"/>
    </location>
</feature>
<keyword evidence="3 7" id="KW-1133">Transmembrane helix</keyword>
<accession>A0A366R9Z4</accession>
<feature type="transmembrane region" description="Helical" evidence="7">
    <location>
        <begin position="165"/>
        <end position="192"/>
    </location>
</feature>
<dbReference type="InterPro" id="IPR052337">
    <property type="entry name" value="SAT4-like"/>
</dbReference>
<evidence type="ECO:0000256" key="2">
    <source>
        <dbReference type="ARBA" id="ARBA00022692"/>
    </source>
</evidence>
<feature type="compositionally biased region" description="Basic and acidic residues" evidence="6">
    <location>
        <begin position="360"/>
        <end position="375"/>
    </location>
</feature>
<protein>
    <recommendedName>
        <fullName evidence="8">Rhodopsin domain-containing protein</fullName>
    </recommendedName>
</protein>
<reference evidence="9 10" key="1">
    <citation type="submission" date="2018-06" db="EMBL/GenBank/DDBJ databases">
        <title>Fusarium incarnatum-equiseti species complex species 28.</title>
        <authorList>
            <person name="Gardiner D.M."/>
        </authorList>
    </citation>
    <scope>NUCLEOTIDE SEQUENCE [LARGE SCALE GENOMIC DNA]</scope>
    <source>
        <strain evidence="9 10">FIESC_28</strain>
    </source>
</reference>
<comment type="similarity">
    <text evidence="5">Belongs to the SAT4 family.</text>
</comment>
<comment type="subcellular location">
    <subcellularLocation>
        <location evidence="1">Membrane</location>
        <topology evidence="1">Multi-pass membrane protein</topology>
    </subcellularLocation>
</comment>
<sequence length="375" mass="41781">MAAQIENRGPELMGVNIAFYSMALITCILRCYVRCFMVNAFRIDDWLMVVATIFFTLYATFSTLGVTIGTGRHHADLETEQVYSAMMCWWFCYLWYCLTMISCKLSIGYFLLRVTTEKIQRIIIYLAMFSTALSGAIFFFVTVFQCHPVSFFWDKGQDGTCIDPTVVIALAVLYSIFAVGSDFVFALLPGFIVWNLQLRKKTKYCLIPLLAMGCVASAAVIARFPYLPLLRKPDFLWNTTDIAIWSTIEQGLAITASSMATLRPLLKQAAYHLGLTSKPISNGPSAYGYGRSARTPGPGTPKAFSGRDAYTLSSVSRPGAHDKKGGSFFPSDLEAGIKKETKWEVKISKTTATSASESQEELHSPRSWKDKNVLL</sequence>
<evidence type="ECO:0000256" key="4">
    <source>
        <dbReference type="ARBA" id="ARBA00023136"/>
    </source>
</evidence>
<dbReference type="GO" id="GO:0016020">
    <property type="term" value="C:membrane"/>
    <property type="evidence" value="ECO:0007669"/>
    <property type="project" value="UniProtKB-SubCell"/>
</dbReference>
<feature type="transmembrane region" description="Helical" evidence="7">
    <location>
        <begin position="204"/>
        <end position="222"/>
    </location>
</feature>
<dbReference type="InterPro" id="IPR049326">
    <property type="entry name" value="Rhodopsin_dom_fungi"/>
</dbReference>
<evidence type="ECO:0000256" key="1">
    <source>
        <dbReference type="ARBA" id="ARBA00004141"/>
    </source>
</evidence>
<dbReference type="PANTHER" id="PTHR33048:SF96">
    <property type="entry name" value="INTEGRAL MEMBRANE PROTEIN"/>
    <property type="match status" value="1"/>
</dbReference>
<keyword evidence="2 7" id="KW-0812">Transmembrane</keyword>
<name>A0A366R9Z4_9HYPO</name>
<feature type="transmembrane region" description="Helical" evidence="7">
    <location>
        <begin position="88"/>
        <end position="112"/>
    </location>
</feature>
<dbReference type="Pfam" id="PF20684">
    <property type="entry name" value="Fung_rhodopsin"/>
    <property type="match status" value="1"/>
</dbReference>
<evidence type="ECO:0000256" key="3">
    <source>
        <dbReference type="ARBA" id="ARBA00022989"/>
    </source>
</evidence>
<feature type="transmembrane region" description="Helical" evidence="7">
    <location>
        <begin position="12"/>
        <end position="33"/>
    </location>
</feature>
<feature type="transmembrane region" description="Helical" evidence="7">
    <location>
        <begin position="45"/>
        <end position="68"/>
    </location>
</feature>
<gene>
    <name evidence="9" type="ORF">FIESC28_08072</name>
</gene>
<keyword evidence="4 7" id="KW-0472">Membrane</keyword>
<organism evidence="9 10">
    <name type="scientific">Fusarium coffeatum</name>
    <dbReference type="NCBI Taxonomy" id="231269"/>
    <lineage>
        <taxon>Eukaryota</taxon>
        <taxon>Fungi</taxon>
        <taxon>Dikarya</taxon>
        <taxon>Ascomycota</taxon>
        <taxon>Pezizomycotina</taxon>
        <taxon>Sordariomycetes</taxon>
        <taxon>Hypocreomycetidae</taxon>
        <taxon>Hypocreales</taxon>
        <taxon>Nectriaceae</taxon>
        <taxon>Fusarium</taxon>
        <taxon>Fusarium incarnatum-equiseti species complex</taxon>
    </lineage>
</organism>
<dbReference type="Proteomes" id="UP000253153">
    <property type="component" value="Unassembled WGS sequence"/>
</dbReference>
<dbReference type="OrthoDB" id="3936451at2759"/>
<evidence type="ECO:0000256" key="5">
    <source>
        <dbReference type="ARBA" id="ARBA00038359"/>
    </source>
</evidence>
<evidence type="ECO:0000256" key="6">
    <source>
        <dbReference type="SAM" id="MobiDB-lite"/>
    </source>
</evidence>
<feature type="region of interest" description="Disordered" evidence="6">
    <location>
        <begin position="349"/>
        <end position="375"/>
    </location>
</feature>
<comment type="caution">
    <text evidence="9">The sequence shown here is derived from an EMBL/GenBank/DDBJ whole genome shotgun (WGS) entry which is preliminary data.</text>
</comment>
<dbReference type="PANTHER" id="PTHR33048">
    <property type="entry name" value="PTH11-LIKE INTEGRAL MEMBRANE PROTEIN (AFU_ORTHOLOGUE AFUA_5G11245)"/>
    <property type="match status" value="1"/>
</dbReference>
<evidence type="ECO:0000256" key="7">
    <source>
        <dbReference type="SAM" id="Phobius"/>
    </source>
</evidence>
<proteinExistence type="inferred from homology"/>
<dbReference type="EMBL" id="QKXC01000177">
    <property type="protein sequence ID" value="RBR13712.1"/>
    <property type="molecule type" value="Genomic_DNA"/>
</dbReference>